<feature type="transmembrane region" description="Helical" evidence="5">
    <location>
        <begin position="413"/>
        <end position="432"/>
    </location>
</feature>
<feature type="transmembrane region" description="Helical" evidence="5">
    <location>
        <begin position="378"/>
        <end position="401"/>
    </location>
</feature>
<name>A0A1I1DGJ5_9FLAO</name>
<evidence type="ECO:0000256" key="2">
    <source>
        <dbReference type="ARBA" id="ARBA00022692"/>
    </source>
</evidence>
<comment type="subcellular location">
    <subcellularLocation>
        <location evidence="1">Membrane</location>
        <topology evidence="1">Multi-pass membrane protein</topology>
    </subcellularLocation>
</comment>
<feature type="transmembrane region" description="Helical" evidence="5">
    <location>
        <begin position="241"/>
        <end position="260"/>
    </location>
</feature>
<sequence>MPSAKNSDVFKSWVPDWLILVGIFLFLIPIASVLGIYMAGINSAASYYGIDAIDVRLSVVIFYLAIVCAFPIEKHFFNRFSSRPYLVGCALIYVAINLILYSTSSFAVLLILRFFGGVLSLSFIGISFSMIFRQFHAQRSRVLGYATLYSSLFATAPLAQILDAYVFTEYDFNTIFLVKIYALIPGLLLFLFMLKPKIDLRPEGKIPFKNVDWKSFVLLATPLILIAYILLYGQYYHWLKSIRITLCMIAFVFFTMLFVIRQLKLKDPYIDLGVFKTRNFRIGMLLLIAFYFAKGDTSALYGFFGNSVNLDMYNQGYVMLINAVGIIVGAALTARFILAKMNIRLIWITGFAALLGYHLLSLNVLANQAEMSDLLLPLFLQGFGNGSLILSIVMFYVTAVPPNIGFSASVTGVAFRFFTFTASMALVSFMSLHQQKVHQQSFAEHLTADNPIAMQHIAEYSQVLQQEGNLVESPNASNALLSREVGKQTNLMFVRDYFIYMSVFIGVVMLAIALIPHFHYHIRKIGAKLIPI</sequence>
<evidence type="ECO:0000256" key="1">
    <source>
        <dbReference type="ARBA" id="ARBA00004141"/>
    </source>
</evidence>
<keyword evidence="7" id="KW-1185">Reference proteome</keyword>
<dbReference type="PANTHER" id="PTHR23501:SF5">
    <property type="entry name" value="TRANSPORT PROTEIN"/>
    <property type="match status" value="1"/>
</dbReference>
<feature type="transmembrane region" description="Helical" evidence="5">
    <location>
        <begin position="17"/>
        <end position="41"/>
    </location>
</feature>
<keyword evidence="3 5" id="KW-1133">Transmembrane helix</keyword>
<dbReference type="SUPFAM" id="SSF103473">
    <property type="entry name" value="MFS general substrate transporter"/>
    <property type="match status" value="1"/>
</dbReference>
<dbReference type="InterPro" id="IPR036259">
    <property type="entry name" value="MFS_trans_sf"/>
</dbReference>
<dbReference type="AlphaFoldDB" id="A0A1I1DGJ5"/>
<feature type="transmembrane region" description="Helical" evidence="5">
    <location>
        <begin position="174"/>
        <end position="194"/>
    </location>
</feature>
<protein>
    <recommendedName>
        <fullName evidence="8">Major Facilitator Superfamily protein</fullName>
    </recommendedName>
</protein>
<evidence type="ECO:0000313" key="7">
    <source>
        <dbReference type="Proteomes" id="UP000199438"/>
    </source>
</evidence>
<dbReference type="GO" id="GO:0022857">
    <property type="term" value="F:transmembrane transporter activity"/>
    <property type="evidence" value="ECO:0007669"/>
    <property type="project" value="InterPro"/>
</dbReference>
<feature type="transmembrane region" description="Helical" evidence="5">
    <location>
        <begin position="53"/>
        <end position="72"/>
    </location>
</feature>
<feature type="transmembrane region" description="Helical" evidence="5">
    <location>
        <begin position="345"/>
        <end position="366"/>
    </location>
</feature>
<dbReference type="RefSeq" id="WP_092539678.1">
    <property type="nucleotide sequence ID" value="NZ_FOKV01000001.1"/>
</dbReference>
<keyword evidence="4 5" id="KW-0472">Membrane</keyword>
<proteinExistence type="predicted"/>
<feature type="transmembrane region" description="Helical" evidence="5">
    <location>
        <begin position="107"/>
        <end position="130"/>
    </location>
</feature>
<dbReference type="Gene3D" id="1.20.1250.20">
    <property type="entry name" value="MFS general substrate transporter like domains"/>
    <property type="match status" value="1"/>
</dbReference>
<dbReference type="Pfam" id="PF07690">
    <property type="entry name" value="MFS_1"/>
    <property type="match status" value="1"/>
</dbReference>
<dbReference type="InterPro" id="IPR011701">
    <property type="entry name" value="MFS"/>
</dbReference>
<dbReference type="OrthoDB" id="622032at2"/>
<feature type="transmembrane region" description="Helical" evidence="5">
    <location>
        <begin position="316"/>
        <end position="338"/>
    </location>
</feature>
<keyword evidence="2 5" id="KW-0812">Transmembrane</keyword>
<evidence type="ECO:0000256" key="5">
    <source>
        <dbReference type="SAM" id="Phobius"/>
    </source>
</evidence>
<feature type="transmembrane region" description="Helical" evidence="5">
    <location>
        <begin position="142"/>
        <end position="162"/>
    </location>
</feature>
<dbReference type="STRING" id="1334022.SAMN04487907_101354"/>
<feature type="transmembrane region" description="Helical" evidence="5">
    <location>
        <begin position="497"/>
        <end position="515"/>
    </location>
</feature>
<gene>
    <name evidence="6" type="ORF">SAMN04487907_101354</name>
</gene>
<reference evidence="7" key="1">
    <citation type="submission" date="2016-10" db="EMBL/GenBank/DDBJ databases">
        <authorList>
            <person name="Varghese N."/>
            <person name="Submissions S."/>
        </authorList>
    </citation>
    <scope>NUCLEOTIDE SEQUENCE [LARGE SCALE GENOMIC DNA]</scope>
    <source>
        <strain evidence="7">DSM 24499</strain>
    </source>
</reference>
<feature type="transmembrane region" description="Helical" evidence="5">
    <location>
        <begin position="84"/>
        <end position="101"/>
    </location>
</feature>
<accession>A0A1I1DGJ5</accession>
<dbReference type="GO" id="GO:0005886">
    <property type="term" value="C:plasma membrane"/>
    <property type="evidence" value="ECO:0007669"/>
    <property type="project" value="TreeGrafter"/>
</dbReference>
<evidence type="ECO:0000256" key="4">
    <source>
        <dbReference type="ARBA" id="ARBA00023136"/>
    </source>
</evidence>
<organism evidence="6 7">
    <name type="scientific">Zunongwangia mangrovi</name>
    <dbReference type="NCBI Taxonomy" id="1334022"/>
    <lineage>
        <taxon>Bacteria</taxon>
        <taxon>Pseudomonadati</taxon>
        <taxon>Bacteroidota</taxon>
        <taxon>Flavobacteriia</taxon>
        <taxon>Flavobacteriales</taxon>
        <taxon>Flavobacteriaceae</taxon>
        <taxon>Zunongwangia</taxon>
    </lineage>
</organism>
<evidence type="ECO:0000256" key="3">
    <source>
        <dbReference type="ARBA" id="ARBA00022989"/>
    </source>
</evidence>
<evidence type="ECO:0008006" key="8">
    <source>
        <dbReference type="Google" id="ProtNLM"/>
    </source>
</evidence>
<evidence type="ECO:0000313" key="6">
    <source>
        <dbReference type="EMBL" id="SFB73954.1"/>
    </source>
</evidence>
<feature type="transmembrane region" description="Helical" evidence="5">
    <location>
        <begin position="280"/>
        <end position="304"/>
    </location>
</feature>
<dbReference type="PANTHER" id="PTHR23501">
    <property type="entry name" value="MAJOR FACILITATOR SUPERFAMILY"/>
    <property type="match status" value="1"/>
</dbReference>
<dbReference type="Proteomes" id="UP000199438">
    <property type="component" value="Unassembled WGS sequence"/>
</dbReference>
<dbReference type="EMBL" id="FOKV01000001">
    <property type="protein sequence ID" value="SFB73954.1"/>
    <property type="molecule type" value="Genomic_DNA"/>
</dbReference>
<feature type="transmembrane region" description="Helical" evidence="5">
    <location>
        <begin position="215"/>
        <end position="235"/>
    </location>
</feature>